<evidence type="ECO:0000313" key="6">
    <source>
        <dbReference type="EMBL" id="MRD49386.1"/>
    </source>
</evidence>
<comment type="caution">
    <text evidence="6">The sequence shown here is derived from an EMBL/GenBank/DDBJ whole genome shotgun (WGS) entry which is preliminary data.</text>
</comment>
<feature type="transmembrane region" description="Helical" evidence="5">
    <location>
        <begin position="50"/>
        <end position="70"/>
    </location>
</feature>
<evidence type="ECO:0000313" key="7">
    <source>
        <dbReference type="Proteomes" id="UP000487350"/>
    </source>
</evidence>
<keyword evidence="7" id="KW-1185">Reference proteome</keyword>
<sequence length="127" mass="13766">MTDEKQPVEYISYNGLGRSPMIWGIPYMVGLAIMCVSLLGGMLLGTFVGGLGWLFALVGIPLALFAKMLCTNDDKAIQILLLEVKWSLIKAVSGNSALHGGTLAIAPTTYGRKLKNVKRYFETTVRG</sequence>
<dbReference type="EMBL" id="WJBU01000023">
    <property type="protein sequence ID" value="MRD49386.1"/>
    <property type="molecule type" value="Genomic_DNA"/>
</dbReference>
<dbReference type="AlphaFoldDB" id="A0A844BCU4"/>
<evidence type="ECO:0008006" key="8">
    <source>
        <dbReference type="Google" id="ProtNLM"/>
    </source>
</evidence>
<keyword evidence="4 5" id="KW-0472">Membrane</keyword>
<accession>A0A844BCU4</accession>
<evidence type="ECO:0000256" key="4">
    <source>
        <dbReference type="ARBA" id="ARBA00023136"/>
    </source>
</evidence>
<dbReference type="RefSeq" id="WP_153586694.1">
    <property type="nucleotide sequence ID" value="NZ_WJBU01000023.1"/>
</dbReference>
<feature type="transmembrane region" description="Helical" evidence="5">
    <location>
        <begin position="21"/>
        <end position="44"/>
    </location>
</feature>
<dbReference type="GO" id="GO:0016020">
    <property type="term" value="C:membrane"/>
    <property type="evidence" value="ECO:0007669"/>
    <property type="project" value="UniProtKB-SubCell"/>
</dbReference>
<reference evidence="6 7" key="1">
    <citation type="submission" date="2019-11" db="EMBL/GenBank/DDBJ databases">
        <title>Caenimonas koreensis gen. nov., sp. nov., isolated from activated sludge.</title>
        <authorList>
            <person name="Seung H.R."/>
        </authorList>
    </citation>
    <scope>NUCLEOTIDE SEQUENCE [LARGE SCALE GENOMIC DNA]</scope>
    <source>
        <strain evidence="6 7">EMB320</strain>
    </source>
</reference>
<dbReference type="OrthoDB" id="6631425at2"/>
<evidence type="ECO:0000256" key="1">
    <source>
        <dbReference type="ARBA" id="ARBA00004370"/>
    </source>
</evidence>
<gene>
    <name evidence="6" type="ORF">GHT07_19085</name>
</gene>
<keyword evidence="2 5" id="KW-0812">Transmembrane</keyword>
<dbReference type="Pfam" id="PF05101">
    <property type="entry name" value="VirB3"/>
    <property type="match status" value="1"/>
</dbReference>
<keyword evidence="3 5" id="KW-1133">Transmembrane helix</keyword>
<evidence type="ECO:0000256" key="3">
    <source>
        <dbReference type="ARBA" id="ARBA00022989"/>
    </source>
</evidence>
<protein>
    <recommendedName>
        <fullName evidence="8">Type IV secretion system protein VirB3</fullName>
    </recommendedName>
</protein>
<dbReference type="InterPro" id="IPR007792">
    <property type="entry name" value="T4SS_VirB3/TrbD/AvhB"/>
</dbReference>
<organism evidence="6 7">
    <name type="scientific">Caenimonas koreensis DSM 17982</name>
    <dbReference type="NCBI Taxonomy" id="1121255"/>
    <lineage>
        <taxon>Bacteria</taxon>
        <taxon>Pseudomonadati</taxon>
        <taxon>Pseudomonadota</taxon>
        <taxon>Betaproteobacteria</taxon>
        <taxon>Burkholderiales</taxon>
        <taxon>Comamonadaceae</taxon>
        <taxon>Caenimonas</taxon>
    </lineage>
</organism>
<comment type="subcellular location">
    <subcellularLocation>
        <location evidence="1">Membrane</location>
    </subcellularLocation>
</comment>
<proteinExistence type="predicted"/>
<evidence type="ECO:0000256" key="2">
    <source>
        <dbReference type="ARBA" id="ARBA00022692"/>
    </source>
</evidence>
<name>A0A844BCU4_9BURK</name>
<evidence type="ECO:0000256" key="5">
    <source>
        <dbReference type="SAM" id="Phobius"/>
    </source>
</evidence>
<dbReference type="Proteomes" id="UP000487350">
    <property type="component" value="Unassembled WGS sequence"/>
</dbReference>